<dbReference type="Proteomes" id="UP000242715">
    <property type="component" value="Unassembled WGS sequence"/>
</dbReference>
<dbReference type="AlphaFoldDB" id="A0A2Z6LL22"/>
<accession>A0A2Z6LL22</accession>
<protein>
    <submittedName>
        <fullName evidence="1">Uncharacterized protein</fullName>
    </submittedName>
</protein>
<reference evidence="2" key="1">
    <citation type="journal article" date="2017" name="Front. Plant Sci.">
        <title>Climate Clever Clovers: New Paradigm to Reduce the Environmental Footprint of Ruminants by Breeding Low Methanogenic Forages Utilizing Haplotype Variation.</title>
        <authorList>
            <person name="Kaur P."/>
            <person name="Appels R."/>
            <person name="Bayer P.E."/>
            <person name="Keeble-Gagnere G."/>
            <person name="Wang J."/>
            <person name="Hirakawa H."/>
            <person name="Shirasawa K."/>
            <person name="Vercoe P."/>
            <person name="Stefanova K."/>
            <person name="Durmic Z."/>
            <person name="Nichols P."/>
            <person name="Revell C."/>
            <person name="Isobe S.N."/>
            <person name="Edwards D."/>
            <person name="Erskine W."/>
        </authorList>
    </citation>
    <scope>NUCLEOTIDE SEQUENCE [LARGE SCALE GENOMIC DNA]</scope>
    <source>
        <strain evidence="2">cv. Daliak</strain>
    </source>
</reference>
<gene>
    <name evidence="1" type="ORF">TSUD_42790</name>
</gene>
<name>A0A2Z6LL22_TRISU</name>
<sequence>MKIFNIWGAESFAHLAFKVIRCFQWKWNVIARHSARVALRFFSNDRSVSYQDDDIIGDTLKACNHKLNLDAVTVTDIHGIEDADMEFKVNMEDLGNLFLEVTVRCPFLDNSCEVFNISAAASFADLGVMVRGCFSWIWDTITEHTATRAPYGDYFLMGTILVDDNYDLKVDAVMVIEMPPLEVPNLDFNISMFNNFV</sequence>
<proteinExistence type="predicted"/>
<organism evidence="1 2">
    <name type="scientific">Trifolium subterraneum</name>
    <name type="common">Subterranean clover</name>
    <dbReference type="NCBI Taxonomy" id="3900"/>
    <lineage>
        <taxon>Eukaryota</taxon>
        <taxon>Viridiplantae</taxon>
        <taxon>Streptophyta</taxon>
        <taxon>Embryophyta</taxon>
        <taxon>Tracheophyta</taxon>
        <taxon>Spermatophyta</taxon>
        <taxon>Magnoliopsida</taxon>
        <taxon>eudicotyledons</taxon>
        <taxon>Gunneridae</taxon>
        <taxon>Pentapetalae</taxon>
        <taxon>rosids</taxon>
        <taxon>fabids</taxon>
        <taxon>Fabales</taxon>
        <taxon>Fabaceae</taxon>
        <taxon>Papilionoideae</taxon>
        <taxon>50 kb inversion clade</taxon>
        <taxon>NPAAA clade</taxon>
        <taxon>Hologalegina</taxon>
        <taxon>IRL clade</taxon>
        <taxon>Trifolieae</taxon>
        <taxon>Trifolium</taxon>
    </lineage>
</organism>
<evidence type="ECO:0000313" key="2">
    <source>
        <dbReference type="Proteomes" id="UP000242715"/>
    </source>
</evidence>
<dbReference type="EMBL" id="DF973135">
    <property type="protein sequence ID" value="GAU13325.1"/>
    <property type="molecule type" value="Genomic_DNA"/>
</dbReference>
<evidence type="ECO:0000313" key="1">
    <source>
        <dbReference type="EMBL" id="GAU13325.1"/>
    </source>
</evidence>
<keyword evidence="2" id="KW-1185">Reference proteome</keyword>